<dbReference type="InterPro" id="IPR051289">
    <property type="entry name" value="LAGLIDADG_Endonuclease"/>
</dbReference>
<accession>A0A896YYK4</accession>
<sequence>MNKGRKVIDEIRLAKLTKNYSINPYWLLGFVEGEGTFGIKNLSPYFQIAQHNRSAALLEAVKLFLSTLSLKKTSKSSPSVFLNKATNVLSIVISNIDVLYDYIVPFFLELPFQTRKFVYFQLWVVAVKLHKLGYFYETAGRNLLIAIASSINDNRYSTNPKGPVTPPTLEEIAKVLSVEPPFNIKNGDSHHKLSRQLTLEKGGRRGFTVYVYKKGVQIEGSPFSTYGSANRAIGIQSNSRTISRNIDTGKLYKNTYLFTSTNKTV</sequence>
<dbReference type="PANTHER" id="PTHR36181:SF2">
    <property type="entry name" value="INTRON-ENCODED ENDONUCLEASE AI3-RELATED"/>
    <property type="match status" value="1"/>
</dbReference>
<dbReference type="EMBL" id="MT375015">
    <property type="protein sequence ID" value="QSE33971.1"/>
    <property type="molecule type" value="Genomic_DNA"/>
</dbReference>
<proteinExistence type="predicted"/>
<evidence type="ECO:0000313" key="3">
    <source>
        <dbReference type="EMBL" id="QSE33971.1"/>
    </source>
</evidence>
<reference evidence="3" key="1">
    <citation type="journal article" date="2020" name="Comput. Struct. Biotechnol. J.">
        <title>The mitogenomes of two saprophytic Boletales species (Coniophora) reveals intron dynamics and accumulation of plasmid-derived and non-conserved genes.</title>
        <authorList>
            <person name="Wu P."/>
            <person name="Bao Z."/>
            <person name="Tu W."/>
            <person name="Li L."/>
            <person name="Xiong C."/>
            <person name="Jin X."/>
            <person name="Li P."/>
            <person name="Gui M."/>
            <person name="Huang W."/>
            <person name="Li Q."/>
        </authorList>
    </citation>
    <scope>NUCLEOTIDE SEQUENCE</scope>
</reference>
<geneLocation type="mitochondrion" evidence="3"/>
<dbReference type="InterPro" id="IPR003647">
    <property type="entry name" value="Intron_nuc_1_rpt"/>
</dbReference>
<dbReference type="InterPro" id="IPR027434">
    <property type="entry name" value="Homing_endonucl"/>
</dbReference>
<protein>
    <submittedName>
        <fullName evidence="3">LAGLIDADG endonuclease</fullName>
    </submittedName>
</protein>
<keyword evidence="3" id="KW-0496">Mitochondrion</keyword>
<dbReference type="PANTHER" id="PTHR36181">
    <property type="entry name" value="INTRON-ENCODED ENDONUCLEASE AI3-RELATED"/>
    <property type="match status" value="1"/>
</dbReference>
<dbReference type="Gene3D" id="3.10.28.10">
    <property type="entry name" value="Homing endonucleases"/>
    <property type="match status" value="1"/>
</dbReference>
<dbReference type="InterPro" id="IPR004860">
    <property type="entry name" value="LAGLIDADG_dom"/>
</dbReference>
<keyword evidence="3" id="KW-0378">Hydrolase</keyword>
<dbReference type="SMART" id="SM00497">
    <property type="entry name" value="IENR1"/>
    <property type="match status" value="1"/>
</dbReference>
<dbReference type="AlphaFoldDB" id="A0A896YYK4"/>
<dbReference type="GO" id="GO:0005739">
    <property type="term" value="C:mitochondrion"/>
    <property type="evidence" value="ECO:0007669"/>
    <property type="project" value="UniProtKB-ARBA"/>
</dbReference>
<evidence type="ECO:0000256" key="1">
    <source>
        <dbReference type="ARBA" id="ARBA00002670"/>
    </source>
</evidence>
<keyword evidence="3" id="KW-0255">Endonuclease</keyword>
<feature type="domain" description="Homing endonuclease LAGLIDADG" evidence="2">
    <location>
        <begin position="27"/>
        <end position="124"/>
    </location>
</feature>
<dbReference type="GO" id="GO:0004519">
    <property type="term" value="F:endonuclease activity"/>
    <property type="evidence" value="ECO:0007669"/>
    <property type="project" value="UniProtKB-KW"/>
</dbReference>
<gene>
    <name evidence="3" type="primary">orf265</name>
</gene>
<comment type="function">
    <text evidence="1">Mitochondrial DNA endonuclease involved in intron homing.</text>
</comment>
<dbReference type="SUPFAM" id="SSF55608">
    <property type="entry name" value="Homing endonucleases"/>
    <property type="match status" value="1"/>
</dbReference>
<organism evidence="3">
    <name type="scientific">Coniophora olivacea</name>
    <dbReference type="NCBI Taxonomy" id="85977"/>
    <lineage>
        <taxon>Eukaryota</taxon>
        <taxon>Fungi</taxon>
        <taxon>Dikarya</taxon>
        <taxon>Basidiomycota</taxon>
        <taxon>Agaricomycotina</taxon>
        <taxon>Agaricomycetes</taxon>
        <taxon>Agaricomycetidae</taxon>
        <taxon>Boletales</taxon>
        <taxon>Coniophorineae</taxon>
        <taxon>Coniophoraceae</taxon>
        <taxon>Coniophora</taxon>
    </lineage>
</organism>
<name>A0A896YYK4_9AGAM</name>
<keyword evidence="3" id="KW-0540">Nuclease</keyword>
<dbReference type="Pfam" id="PF00961">
    <property type="entry name" value="LAGLIDADG_1"/>
    <property type="match status" value="1"/>
</dbReference>
<evidence type="ECO:0000259" key="2">
    <source>
        <dbReference type="Pfam" id="PF00961"/>
    </source>
</evidence>